<protein>
    <submittedName>
        <fullName evidence="1">Uncharacterized protein</fullName>
    </submittedName>
</protein>
<accession>A0A0A9C0S0</accession>
<reference evidence="1" key="2">
    <citation type="journal article" date="2015" name="Data Brief">
        <title>Shoot transcriptome of the giant reed, Arundo donax.</title>
        <authorList>
            <person name="Barrero R.A."/>
            <person name="Guerrero F.D."/>
            <person name="Moolhuijzen P."/>
            <person name="Goolsby J.A."/>
            <person name="Tidwell J."/>
            <person name="Bellgard S.E."/>
            <person name="Bellgard M.I."/>
        </authorList>
    </citation>
    <scope>NUCLEOTIDE SEQUENCE</scope>
    <source>
        <tissue evidence="1">Shoot tissue taken approximately 20 cm above the soil surface</tissue>
    </source>
</reference>
<evidence type="ECO:0000313" key="1">
    <source>
        <dbReference type="EMBL" id="JAD69136.1"/>
    </source>
</evidence>
<dbReference type="EMBL" id="GBRH01228759">
    <property type="protein sequence ID" value="JAD69136.1"/>
    <property type="molecule type" value="Transcribed_RNA"/>
</dbReference>
<reference evidence="1" key="1">
    <citation type="submission" date="2014-09" db="EMBL/GenBank/DDBJ databases">
        <authorList>
            <person name="Magalhaes I.L.F."/>
            <person name="Oliveira U."/>
            <person name="Santos F.R."/>
            <person name="Vidigal T.H.D.A."/>
            <person name="Brescovit A.D."/>
            <person name="Santos A.J."/>
        </authorList>
    </citation>
    <scope>NUCLEOTIDE SEQUENCE</scope>
    <source>
        <tissue evidence="1">Shoot tissue taken approximately 20 cm above the soil surface</tissue>
    </source>
</reference>
<organism evidence="1">
    <name type="scientific">Arundo donax</name>
    <name type="common">Giant reed</name>
    <name type="synonym">Donax arundinaceus</name>
    <dbReference type="NCBI Taxonomy" id="35708"/>
    <lineage>
        <taxon>Eukaryota</taxon>
        <taxon>Viridiplantae</taxon>
        <taxon>Streptophyta</taxon>
        <taxon>Embryophyta</taxon>
        <taxon>Tracheophyta</taxon>
        <taxon>Spermatophyta</taxon>
        <taxon>Magnoliopsida</taxon>
        <taxon>Liliopsida</taxon>
        <taxon>Poales</taxon>
        <taxon>Poaceae</taxon>
        <taxon>PACMAD clade</taxon>
        <taxon>Arundinoideae</taxon>
        <taxon>Arundineae</taxon>
        <taxon>Arundo</taxon>
    </lineage>
</organism>
<sequence length="36" mass="4134">MIYQMTSSSKASCVDPLYAEYGEEARAREPVRKPLR</sequence>
<dbReference type="AlphaFoldDB" id="A0A0A9C0S0"/>
<name>A0A0A9C0S0_ARUDO</name>
<proteinExistence type="predicted"/>